<dbReference type="InterPro" id="IPR027417">
    <property type="entry name" value="P-loop_NTPase"/>
</dbReference>
<evidence type="ECO:0000313" key="4">
    <source>
        <dbReference type="Proteomes" id="UP000653493"/>
    </source>
</evidence>
<sequence length="683" mass="75018">METPPRGRIADRISAARDQVFVGREAELRLLRDALAGGPGAPSVLWVHGPGGIGKSALIRQYARMAAADRTVVHIDGRVVPAAPEAFETAAATAVRAPRALLLIDTFEYCQSLEGWLRDEFLPGLPADILVVVAGRHAPDVRWSADPGWADVLKVIALGDLDADEAASFLEKRGVDPARREALLAFACGHPLALVLAAHASAAHDLPASRPWEPASEVVAPLLRNILGELPGPRHRLALEVCAQAHLTTESLLRAMVGDDAPELFAWMREQPYIDRCAEGVFPHDVVREALAADLKWRDPERFDQLYRRLHRHLVERIGSGSRGRLLQDVGSLQFLYRGAGHMAQSHAWYTPGLVEDHPYDPSDEADVLALAERAEGADAAGPVRYWLGNRPQDFRVQRLRGRSAATAFSAWLRPEPFQGREHDPVAEAAWEHVASHGPLTPGQHIVLGRFHVHPRHYQRPSPVMDLMLWRMLGELLRDSGLAWSFIVLRDDGFWDAHMSFCDMAPLDRPVDVGGHPYRLFAHDWRDTSPGDWLAEKQRTLLAGPDDGEAGGPDGSSAPVPSARTMTRPEFAAAVRSALRDLRRPQALEANPLCRSRLVVEHGTTLRDVLVDAVAGLVTGRGGDKAHQVASLAFLEGAPTQEAAARRLGMPYSTYRRHLAIAASRVEETLWQHECSGLPLPRP</sequence>
<organism evidence="3 4">
    <name type="scientific">Streptomyces griseoviridis</name>
    <dbReference type="NCBI Taxonomy" id="45398"/>
    <lineage>
        <taxon>Bacteria</taxon>
        <taxon>Bacillati</taxon>
        <taxon>Actinomycetota</taxon>
        <taxon>Actinomycetes</taxon>
        <taxon>Kitasatosporales</taxon>
        <taxon>Streptomycetaceae</taxon>
        <taxon>Streptomyces</taxon>
    </lineage>
</organism>
<reference evidence="3" key="2">
    <citation type="submission" date="2020-09" db="EMBL/GenBank/DDBJ databases">
        <authorList>
            <person name="Sun Q."/>
            <person name="Ohkuma M."/>
        </authorList>
    </citation>
    <scope>NUCLEOTIDE SEQUENCE</scope>
    <source>
        <strain evidence="3">JCM 4234</strain>
    </source>
</reference>
<dbReference type="InterPro" id="IPR041664">
    <property type="entry name" value="AAA_16"/>
</dbReference>
<dbReference type="SUPFAM" id="SSF52540">
    <property type="entry name" value="P-loop containing nucleoside triphosphate hydrolases"/>
    <property type="match status" value="1"/>
</dbReference>
<dbReference type="AlphaFoldDB" id="A0A918GRC6"/>
<proteinExistence type="predicted"/>
<feature type="region of interest" description="Disordered" evidence="1">
    <location>
        <begin position="543"/>
        <end position="566"/>
    </location>
</feature>
<feature type="domain" description="Orc1-like AAA ATPase" evidence="2">
    <location>
        <begin position="21"/>
        <end position="196"/>
    </location>
</feature>
<dbReference type="Proteomes" id="UP000653493">
    <property type="component" value="Unassembled WGS sequence"/>
</dbReference>
<accession>A0A918GRC6</accession>
<comment type="caution">
    <text evidence="3">The sequence shown here is derived from an EMBL/GenBank/DDBJ whole genome shotgun (WGS) entry which is preliminary data.</text>
</comment>
<dbReference type="Gene3D" id="3.40.50.300">
    <property type="entry name" value="P-loop containing nucleotide triphosphate hydrolases"/>
    <property type="match status" value="1"/>
</dbReference>
<dbReference type="EMBL" id="BMSL01000016">
    <property type="protein sequence ID" value="GGS52255.1"/>
    <property type="molecule type" value="Genomic_DNA"/>
</dbReference>
<keyword evidence="4" id="KW-1185">Reference proteome</keyword>
<gene>
    <name evidence="3" type="ORF">GCM10010238_47050</name>
</gene>
<evidence type="ECO:0000259" key="2">
    <source>
        <dbReference type="Pfam" id="PF13191"/>
    </source>
</evidence>
<reference evidence="3" key="1">
    <citation type="journal article" date="2014" name="Int. J. Syst. Evol. Microbiol.">
        <title>Complete genome sequence of Corynebacterium casei LMG S-19264T (=DSM 44701T), isolated from a smear-ripened cheese.</title>
        <authorList>
            <consortium name="US DOE Joint Genome Institute (JGI-PGF)"/>
            <person name="Walter F."/>
            <person name="Albersmeier A."/>
            <person name="Kalinowski J."/>
            <person name="Ruckert C."/>
        </authorList>
    </citation>
    <scope>NUCLEOTIDE SEQUENCE</scope>
    <source>
        <strain evidence="3">JCM 4234</strain>
    </source>
</reference>
<evidence type="ECO:0000313" key="3">
    <source>
        <dbReference type="EMBL" id="GGS52255.1"/>
    </source>
</evidence>
<protein>
    <recommendedName>
        <fullName evidence="2">Orc1-like AAA ATPase domain-containing protein</fullName>
    </recommendedName>
</protein>
<dbReference type="Pfam" id="PF13191">
    <property type="entry name" value="AAA_16"/>
    <property type="match status" value="1"/>
</dbReference>
<name>A0A918GRC6_STRGD</name>
<evidence type="ECO:0000256" key="1">
    <source>
        <dbReference type="SAM" id="MobiDB-lite"/>
    </source>
</evidence>